<dbReference type="PROSITE" id="PS50850">
    <property type="entry name" value="MFS"/>
    <property type="match status" value="1"/>
</dbReference>
<organism evidence="7 8">
    <name type="scientific">Fonsecaea erecta</name>
    <dbReference type="NCBI Taxonomy" id="1367422"/>
    <lineage>
        <taxon>Eukaryota</taxon>
        <taxon>Fungi</taxon>
        <taxon>Dikarya</taxon>
        <taxon>Ascomycota</taxon>
        <taxon>Pezizomycotina</taxon>
        <taxon>Eurotiomycetes</taxon>
        <taxon>Chaetothyriomycetidae</taxon>
        <taxon>Chaetothyriales</taxon>
        <taxon>Herpotrichiellaceae</taxon>
        <taxon>Fonsecaea</taxon>
    </lineage>
</organism>
<feature type="transmembrane region" description="Helical" evidence="5">
    <location>
        <begin position="85"/>
        <end position="103"/>
    </location>
</feature>
<keyword evidence="2 5" id="KW-0812">Transmembrane</keyword>
<feature type="transmembrane region" description="Helical" evidence="5">
    <location>
        <begin position="151"/>
        <end position="170"/>
    </location>
</feature>
<name>A0A178ZPJ4_9EURO</name>
<evidence type="ECO:0000256" key="4">
    <source>
        <dbReference type="ARBA" id="ARBA00023136"/>
    </source>
</evidence>
<keyword evidence="8" id="KW-1185">Reference proteome</keyword>
<dbReference type="Pfam" id="PF07690">
    <property type="entry name" value="MFS_1"/>
    <property type="match status" value="1"/>
</dbReference>
<sequence>MAGKIEADFTHGEVVSVNLKTANNVVLIPQPSDNPKDPLNWPVAKKIMILVIVSYTSFIGTAQQVANQSGIFAQATLYNRKPIELSYSISADVIGSVVGPLIWTAVARHIGRTSLMFWGTVVSFGCNIWSACMTKDDQYIAFVLSRWLAGLFASVSMTVGAGIILDIFFLHQRGKAFALYSVVTLFGALFAPVVSGFIVETTSWPVQFWWCVGGLGFACVLILFFMEDTTYDRSNSDEGAEPLKQSYVANRIDHLFPGNKVVTTTGKTSPWSVFIVAICPPILIAGMGLILTFSWVVGVNITLADFLQTPVELGGYGFTAQQNAEFTFAQWVSFLTAELYGFLLSDRAALWICRRHGGIWKPEYRLFPTILAPAIALPVGLIIFGVTLKYHLHYMVLALGLYLATFADMAIVPVLTNYLAECFTGYVVETYTCLWIFRLVLGVALPFFMTEWLARTGPAWTFGIMAIMSCVGGGLFLLLAWKGHEIREYSFKRHVFKRFIHTEEGVQVVRASLQGPQP</sequence>
<dbReference type="GO" id="GO:0005886">
    <property type="term" value="C:plasma membrane"/>
    <property type="evidence" value="ECO:0007669"/>
    <property type="project" value="TreeGrafter"/>
</dbReference>
<feature type="transmembrane region" description="Helical" evidence="5">
    <location>
        <begin position="273"/>
        <end position="297"/>
    </location>
</feature>
<dbReference type="GeneID" id="30008126"/>
<evidence type="ECO:0000256" key="1">
    <source>
        <dbReference type="ARBA" id="ARBA00004141"/>
    </source>
</evidence>
<proteinExistence type="predicted"/>
<dbReference type="AlphaFoldDB" id="A0A178ZPJ4"/>
<dbReference type="SUPFAM" id="SSF103473">
    <property type="entry name" value="MFS general substrate transporter"/>
    <property type="match status" value="1"/>
</dbReference>
<dbReference type="PANTHER" id="PTHR23502:SF22">
    <property type="entry name" value="MAJOR FACILITATOR SUPERFAMILY (MFS) PROFILE DOMAIN-CONTAINING PROTEIN"/>
    <property type="match status" value="1"/>
</dbReference>
<dbReference type="EMBL" id="LVYI01000003">
    <property type="protein sequence ID" value="OAP61754.1"/>
    <property type="molecule type" value="Genomic_DNA"/>
</dbReference>
<dbReference type="Proteomes" id="UP000078343">
    <property type="component" value="Unassembled WGS sequence"/>
</dbReference>
<evidence type="ECO:0000256" key="2">
    <source>
        <dbReference type="ARBA" id="ARBA00022692"/>
    </source>
</evidence>
<feature type="transmembrane region" description="Helical" evidence="5">
    <location>
        <begin position="177"/>
        <end position="198"/>
    </location>
</feature>
<keyword evidence="3 5" id="KW-1133">Transmembrane helix</keyword>
<accession>A0A178ZPJ4</accession>
<dbReference type="OrthoDB" id="2533084at2759"/>
<reference evidence="7 8" key="1">
    <citation type="submission" date="2016-04" db="EMBL/GenBank/DDBJ databases">
        <title>Draft genome of Fonsecaea erecta CBS 125763.</title>
        <authorList>
            <person name="Weiss V.A."/>
            <person name="Vicente V.A."/>
            <person name="Raittz R.T."/>
            <person name="Moreno L.F."/>
            <person name="De Souza E.M."/>
            <person name="Pedrosa F.O."/>
            <person name="Steffens M.B."/>
            <person name="Faoro H."/>
            <person name="Tadra-Sfeir M.Z."/>
            <person name="Najafzadeh M.J."/>
            <person name="Felipe M.S."/>
            <person name="Teixeira M."/>
            <person name="Sun J."/>
            <person name="Xi L."/>
            <person name="Gomes R."/>
            <person name="De Azevedo C.M."/>
            <person name="Salgado C.G."/>
            <person name="Da Silva M.B."/>
            <person name="Nascimento M.F."/>
            <person name="Queiroz-Telles F."/>
            <person name="Attili D.S."/>
            <person name="Gorbushina A."/>
        </authorList>
    </citation>
    <scope>NUCLEOTIDE SEQUENCE [LARGE SCALE GENOMIC DNA]</scope>
    <source>
        <strain evidence="7 8">CBS 125763</strain>
    </source>
</reference>
<evidence type="ECO:0000313" key="8">
    <source>
        <dbReference type="Proteomes" id="UP000078343"/>
    </source>
</evidence>
<feature type="transmembrane region" description="Helical" evidence="5">
    <location>
        <begin position="115"/>
        <end position="131"/>
    </location>
</feature>
<keyword evidence="4 5" id="KW-0472">Membrane</keyword>
<protein>
    <recommendedName>
        <fullName evidence="6">Major facilitator superfamily (MFS) profile domain-containing protein</fullName>
    </recommendedName>
</protein>
<dbReference type="Gene3D" id="1.20.1250.20">
    <property type="entry name" value="MFS general substrate transporter like domains"/>
    <property type="match status" value="1"/>
</dbReference>
<dbReference type="InterPro" id="IPR036259">
    <property type="entry name" value="MFS_trans_sf"/>
</dbReference>
<comment type="caution">
    <text evidence="7">The sequence shown here is derived from an EMBL/GenBank/DDBJ whole genome shotgun (WGS) entry which is preliminary data.</text>
</comment>
<evidence type="ECO:0000256" key="3">
    <source>
        <dbReference type="ARBA" id="ARBA00022989"/>
    </source>
</evidence>
<dbReference type="RefSeq" id="XP_018695121.1">
    <property type="nucleotide sequence ID" value="XM_018835471.1"/>
</dbReference>
<feature type="transmembrane region" description="Helical" evidence="5">
    <location>
        <begin position="432"/>
        <end position="454"/>
    </location>
</feature>
<dbReference type="InterPro" id="IPR020846">
    <property type="entry name" value="MFS_dom"/>
</dbReference>
<comment type="subcellular location">
    <subcellularLocation>
        <location evidence="1">Membrane</location>
        <topology evidence="1">Multi-pass membrane protein</topology>
    </subcellularLocation>
</comment>
<feature type="transmembrane region" description="Helical" evidence="5">
    <location>
        <begin position="394"/>
        <end position="420"/>
    </location>
</feature>
<feature type="transmembrane region" description="Helical" evidence="5">
    <location>
        <begin position="460"/>
        <end position="481"/>
    </location>
</feature>
<evidence type="ECO:0000259" key="6">
    <source>
        <dbReference type="PROSITE" id="PS50850"/>
    </source>
</evidence>
<evidence type="ECO:0000313" key="7">
    <source>
        <dbReference type="EMBL" id="OAP61754.1"/>
    </source>
</evidence>
<evidence type="ECO:0000256" key="5">
    <source>
        <dbReference type="SAM" id="Phobius"/>
    </source>
</evidence>
<feature type="domain" description="Major facilitator superfamily (MFS) profile" evidence="6">
    <location>
        <begin position="49"/>
        <end position="484"/>
    </location>
</feature>
<dbReference type="PANTHER" id="PTHR23502">
    <property type="entry name" value="MAJOR FACILITATOR SUPERFAMILY"/>
    <property type="match status" value="1"/>
</dbReference>
<feature type="transmembrane region" description="Helical" evidence="5">
    <location>
        <begin position="328"/>
        <end position="345"/>
    </location>
</feature>
<dbReference type="InterPro" id="IPR011701">
    <property type="entry name" value="MFS"/>
</dbReference>
<feature type="transmembrane region" description="Helical" evidence="5">
    <location>
        <begin position="204"/>
        <end position="226"/>
    </location>
</feature>
<feature type="transmembrane region" description="Helical" evidence="5">
    <location>
        <begin position="47"/>
        <end position="65"/>
    </location>
</feature>
<gene>
    <name evidence="7" type="ORF">AYL99_03957</name>
</gene>
<dbReference type="GO" id="GO:0022857">
    <property type="term" value="F:transmembrane transporter activity"/>
    <property type="evidence" value="ECO:0007669"/>
    <property type="project" value="InterPro"/>
</dbReference>
<feature type="transmembrane region" description="Helical" evidence="5">
    <location>
        <begin position="366"/>
        <end position="388"/>
    </location>
</feature>